<evidence type="ECO:0000313" key="2">
    <source>
        <dbReference type="Proteomes" id="UP000182126"/>
    </source>
</evidence>
<proteinExistence type="predicted"/>
<protein>
    <submittedName>
        <fullName evidence="1">Uncharacterized protein</fullName>
    </submittedName>
</protein>
<dbReference type="EMBL" id="LT629770">
    <property type="protein sequence ID" value="SDR71843.1"/>
    <property type="molecule type" value="Genomic_DNA"/>
</dbReference>
<organism evidence="1 2">
    <name type="scientific">Microbacterium paraoxydans</name>
    <dbReference type="NCBI Taxonomy" id="199592"/>
    <lineage>
        <taxon>Bacteria</taxon>
        <taxon>Bacillati</taxon>
        <taxon>Actinomycetota</taxon>
        <taxon>Actinomycetes</taxon>
        <taxon>Micrococcales</taxon>
        <taxon>Microbacteriaceae</taxon>
        <taxon>Microbacterium</taxon>
    </lineage>
</organism>
<evidence type="ECO:0000313" key="1">
    <source>
        <dbReference type="EMBL" id="SDR71843.1"/>
    </source>
</evidence>
<gene>
    <name evidence="1" type="ORF">SAMN04489809_0063</name>
</gene>
<dbReference type="RefSeq" id="WP_060921032.1">
    <property type="nucleotide sequence ID" value="NZ_LT629770.1"/>
</dbReference>
<sequence length="279" mass="30544">MTDQKLIDDVVTAFAVRDITAPSRDDIARVLEVFETSLRRCGCDDCTTARRERIGLTEHDLTSLARVLHEVVYSPGASFDRAVPGIQEYMHACAEKVAAALPWVVPTHEVELVVTEAHTPTDDEREALIDVMVMTKLSDYAATDMSTIHQAVDAILASDVWRFRRSEVPESSAGLIAMLRAWIDGEPFEVSQERTGQPVAKVPFAQQQGYFNGYAAAVDHVAAILAAVPEPQGEPSDAQVEAALIAHLGYDPAPAGFPFKDDEKDQMRAALRAAEEAKR</sequence>
<dbReference type="Proteomes" id="UP000182126">
    <property type="component" value="Chromosome I"/>
</dbReference>
<reference evidence="1 2" key="1">
    <citation type="submission" date="2016-10" db="EMBL/GenBank/DDBJ databases">
        <authorList>
            <person name="de Groot N.N."/>
        </authorList>
    </citation>
    <scope>NUCLEOTIDE SEQUENCE [LARGE SCALE GENOMIC DNA]</scope>
    <source>
        <strain evidence="1 2">DSM 15019</strain>
    </source>
</reference>
<dbReference type="GeneID" id="36300269"/>
<accession>A0A1H1LBI1</accession>
<name>A0A1H1LBI1_9MICO</name>
<dbReference type="AlphaFoldDB" id="A0A1H1LBI1"/>